<reference evidence="1 2" key="1">
    <citation type="journal article" date="2021" name="Elife">
        <title>Chloroplast acquisition without the gene transfer in kleptoplastic sea slugs, Plakobranchus ocellatus.</title>
        <authorList>
            <person name="Maeda T."/>
            <person name="Takahashi S."/>
            <person name="Yoshida T."/>
            <person name="Shimamura S."/>
            <person name="Takaki Y."/>
            <person name="Nagai Y."/>
            <person name="Toyoda A."/>
            <person name="Suzuki Y."/>
            <person name="Arimoto A."/>
            <person name="Ishii H."/>
            <person name="Satoh N."/>
            <person name="Nishiyama T."/>
            <person name="Hasebe M."/>
            <person name="Maruyama T."/>
            <person name="Minagawa J."/>
            <person name="Obokata J."/>
            <person name="Shigenobu S."/>
        </authorList>
    </citation>
    <scope>NUCLEOTIDE SEQUENCE [LARGE SCALE GENOMIC DNA]</scope>
</reference>
<dbReference type="InterPro" id="IPR051320">
    <property type="entry name" value="Viral_Replic_Matur_Polypro"/>
</dbReference>
<sequence length="128" mass="14654">MPFSVECAAQSFRHLMDQVLQDLNCTFVYPDDILEPSFSAQSHIDAFHAVFHRQRHHGLVINIEKYLSECHHLIFGGIKFPMPFRVNVLKDFPQPRDVKAVQEFLGTMNFTNVSSPTSLQPLRPSIVS</sequence>
<proteinExistence type="predicted"/>
<organism evidence="1 2">
    <name type="scientific">Elysia marginata</name>
    <dbReference type="NCBI Taxonomy" id="1093978"/>
    <lineage>
        <taxon>Eukaryota</taxon>
        <taxon>Metazoa</taxon>
        <taxon>Spiralia</taxon>
        <taxon>Lophotrochozoa</taxon>
        <taxon>Mollusca</taxon>
        <taxon>Gastropoda</taxon>
        <taxon>Heterobranchia</taxon>
        <taxon>Euthyneura</taxon>
        <taxon>Panpulmonata</taxon>
        <taxon>Sacoglossa</taxon>
        <taxon>Placobranchoidea</taxon>
        <taxon>Plakobranchidae</taxon>
        <taxon>Elysia</taxon>
    </lineage>
</organism>
<dbReference type="InterPro" id="IPR043128">
    <property type="entry name" value="Rev_trsase/Diguanyl_cyclase"/>
</dbReference>
<dbReference type="InterPro" id="IPR043502">
    <property type="entry name" value="DNA/RNA_pol_sf"/>
</dbReference>
<dbReference type="PANTHER" id="PTHR33064:SF37">
    <property type="entry name" value="RIBONUCLEASE H"/>
    <property type="match status" value="1"/>
</dbReference>
<protein>
    <submittedName>
        <fullName evidence="1">Pol polyprotein</fullName>
    </submittedName>
</protein>
<evidence type="ECO:0000313" key="1">
    <source>
        <dbReference type="EMBL" id="GFS01706.1"/>
    </source>
</evidence>
<dbReference type="AlphaFoldDB" id="A0AAV4HYC5"/>
<gene>
    <name evidence="1" type="ORF">ElyMa_002845200</name>
</gene>
<dbReference type="PANTHER" id="PTHR33064">
    <property type="entry name" value="POL PROTEIN"/>
    <property type="match status" value="1"/>
</dbReference>
<name>A0AAV4HYC5_9GAST</name>
<dbReference type="EMBL" id="BMAT01005888">
    <property type="protein sequence ID" value="GFS01706.1"/>
    <property type="molecule type" value="Genomic_DNA"/>
</dbReference>
<dbReference type="Proteomes" id="UP000762676">
    <property type="component" value="Unassembled WGS sequence"/>
</dbReference>
<comment type="caution">
    <text evidence="1">The sequence shown here is derived from an EMBL/GenBank/DDBJ whole genome shotgun (WGS) entry which is preliminary data.</text>
</comment>
<keyword evidence="2" id="KW-1185">Reference proteome</keyword>
<evidence type="ECO:0000313" key="2">
    <source>
        <dbReference type="Proteomes" id="UP000762676"/>
    </source>
</evidence>
<accession>A0AAV4HYC5</accession>
<dbReference type="SUPFAM" id="SSF56672">
    <property type="entry name" value="DNA/RNA polymerases"/>
    <property type="match status" value="1"/>
</dbReference>
<dbReference type="Gene3D" id="3.30.70.270">
    <property type="match status" value="1"/>
</dbReference>